<gene>
    <name evidence="2" type="ORF">UFOPK2967_00757</name>
</gene>
<protein>
    <submittedName>
        <fullName evidence="2">Unannotated protein</fullName>
    </submittedName>
</protein>
<dbReference type="SUPFAM" id="SSF64376">
    <property type="entry name" value="YlxR-like"/>
    <property type="match status" value="1"/>
</dbReference>
<sequence length="83" mass="9457">MLLRVVCRDGSILPDPSHRAPGRGAWVHPQCVTTAIERRAFSRAFGLTVPTDNRELITYIENVNTKNECHTNYEMDAKDMKLK</sequence>
<accession>A0A6J6WXC9</accession>
<dbReference type="AlphaFoldDB" id="A0A6J6WXC9"/>
<feature type="domain" description="YlxR" evidence="1">
    <location>
        <begin position="2"/>
        <end position="56"/>
    </location>
</feature>
<proteinExistence type="predicted"/>
<evidence type="ECO:0000313" key="2">
    <source>
        <dbReference type="EMBL" id="CAB4788415.1"/>
    </source>
</evidence>
<dbReference type="Gene3D" id="3.30.1230.10">
    <property type="entry name" value="YlxR-like"/>
    <property type="match status" value="1"/>
</dbReference>
<reference evidence="2" key="1">
    <citation type="submission" date="2020-05" db="EMBL/GenBank/DDBJ databases">
        <authorList>
            <person name="Chiriac C."/>
            <person name="Salcher M."/>
            <person name="Ghai R."/>
            <person name="Kavagutti S V."/>
        </authorList>
    </citation>
    <scope>NUCLEOTIDE SEQUENCE</scope>
</reference>
<dbReference type="InterPro" id="IPR007393">
    <property type="entry name" value="YlxR_dom"/>
</dbReference>
<name>A0A6J6WXC9_9ZZZZ</name>
<dbReference type="EMBL" id="CAFAAC010000044">
    <property type="protein sequence ID" value="CAB4788415.1"/>
    <property type="molecule type" value="Genomic_DNA"/>
</dbReference>
<organism evidence="2">
    <name type="scientific">freshwater metagenome</name>
    <dbReference type="NCBI Taxonomy" id="449393"/>
    <lineage>
        <taxon>unclassified sequences</taxon>
        <taxon>metagenomes</taxon>
        <taxon>ecological metagenomes</taxon>
    </lineage>
</organism>
<dbReference type="InterPro" id="IPR035931">
    <property type="entry name" value="YlxR-like_sf"/>
</dbReference>
<evidence type="ECO:0000259" key="1">
    <source>
        <dbReference type="Pfam" id="PF04296"/>
    </source>
</evidence>
<dbReference type="Pfam" id="PF04296">
    <property type="entry name" value="YlxR"/>
    <property type="match status" value="1"/>
</dbReference>